<accession>A0A8J4LRB5</accession>
<evidence type="ECO:0000313" key="2">
    <source>
        <dbReference type="EMBL" id="GIM06748.1"/>
    </source>
</evidence>
<organism evidence="2 3">
    <name type="scientific">Volvox reticuliferus</name>
    <dbReference type="NCBI Taxonomy" id="1737510"/>
    <lineage>
        <taxon>Eukaryota</taxon>
        <taxon>Viridiplantae</taxon>
        <taxon>Chlorophyta</taxon>
        <taxon>core chlorophytes</taxon>
        <taxon>Chlorophyceae</taxon>
        <taxon>CS clade</taxon>
        <taxon>Chlamydomonadales</taxon>
        <taxon>Volvocaceae</taxon>
        <taxon>Volvox</taxon>
    </lineage>
</organism>
<comment type="caution">
    <text evidence="2">The sequence shown here is derived from an EMBL/GenBank/DDBJ whole genome shotgun (WGS) entry which is preliminary data.</text>
</comment>
<proteinExistence type="predicted"/>
<reference evidence="2" key="1">
    <citation type="journal article" date="2021" name="Proc. Natl. Acad. Sci. U.S.A.">
        <title>Three genomes in the algal genus Volvox reveal the fate of a haploid sex-determining region after a transition to homothallism.</title>
        <authorList>
            <person name="Yamamoto K."/>
            <person name="Hamaji T."/>
            <person name="Kawai-Toyooka H."/>
            <person name="Matsuzaki R."/>
            <person name="Takahashi F."/>
            <person name="Nishimura Y."/>
            <person name="Kawachi M."/>
            <person name="Noguchi H."/>
            <person name="Minakuchi Y."/>
            <person name="Umen J.G."/>
            <person name="Toyoda A."/>
            <person name="Nozaki H."/>
        </authorList>
    </citation>
    <scope>NUCLEOTIDE SEQUENCE</scope>
    <source>
        <strain evidence="2">NIES-3785</strain>
    </source>
</reference>
<evidence type="ECO:0000313" key="3">
    <source>
        <dbReference type="Proteomes" id="UP000722791"/>
    </source>
</evidence>
<dbReference type="Proteomes" id="UP000722791">
    <property type="component" value="Unassembled WGS sequence"/>
</dbReference>
<evidence type="ECO:0000256" key="1">
    <source>
        <dbReference type="SAM" id="MobiDB-lite"/>
    </source>
</evidence>
<dbReference type="EMBL" id="BNCQ01000022">
    <property type="protein sequence ID" value="GIM06748.1"/>
    <property type="molecule type" value="Genomic_DNA"/>
</dbReference>
<feature type="non-terminal residue" evidence="2">
    <location>
        <position position="1"/>
    </location>
</feature>
<feature type="region of interest" description="Disordered" evidence="1">
    <location>
        <begin position="1"/>
        <end position="63"/>
    </location>
</feature>
<feature type="compositionally biased region" description="Basic and acidic residues" evidence="1">
    <location>
        <begin position="37"/>
        <end position="63"/>
    </location>
</feature>
<gene>
    <name evidence="2" type="ORF">Vretimale_11002</name>
</gene>
<sequence>LAIAPEPVGASGSCDNGGGGGDCAVGQRAAGPGPPPERGRIGDPTRDIGRDAAGLRDTGDLQRDGDLDLEMDLAVSIAAIRIPPSGTRSTAADTSNDGLSPSAAIAAAAATSECD</sequence>
<name>A0A8J4LRB5_9CHLO</name>
<protein>
    <submittedName>
        <fullName evidence="2">Uncharacterized protein</fullName>
    </submittedName>
</protein>
<dbReference type="AlphaFoldDB" id="A0A8J4LRB5"/>